<accession>A0A8S1N8Z8</accession>
<feature type="coiled-coil region" evidence="1">
    <location>
        <begin position="20"/>
        <end position="223"/>
    </location>
</feature>
<keyword evidence="1" id="KW-0175">Coiled coil</keyword>
<evidence type="ECO:0000313" key="2">
    <source>
        <dbReference type="EMBL" id="CAD8086003.1"/>
    </source>
</evidence>
<sequence length="244" mass="29235">MKYNQKYKIQIKKIEVDEINKDYNLQVENLTKQVESLEQQIQEHKQEKDNLKRLIIQKDDDIQLREEKNKLELQSVTKNYNMKIREKEDIIEQMKADILQYQQNEFEQSNLIKFLESAKENLEKLQKENYEYTKRIQLTNEKQFEQIKEYEQKIIFLNGVIKELEQKRDQLEIEISNQQLNNQHTVIENDINEKVQETSDQQIEQLQEEIISLKCRIGDMLNTASDIGGSKLVDRLQCALGIKE</sequence>
<gene>
    <name evidence="2" type="ORF">PSON_ATCC_30995.1.T0490125</name>
</gene>
<organism evidence="2 3">
    <name type="scientific">Paramecium sonneborni</name>
    <dbReference type="NCBI Taxonomy" id="65129"/>
    <lineage>
        <taxon>Eukaryota</taxon>
        <taxon>Sar</taxon>
        <taxon>Alveolata</taxon>
        <taxon>Ciliophora</taxon>
        <taxon>Intramacronucleata</taxon>
        <taxon>Oligohymenophorea</taxon>
        <taxon>Peniculida</taxon>
        <taxon>Parameciidae</taxon>
        <taxon>Paramecium</taxon>
    </lineage>
</organism>
<evidence type="ECO:0000256" key="1">
    <source>
        <dbReference type="SAM" id="Coils"/>
    </source>
</evidence>
<comment type="caution">
    <text evidence="2">The sequence shown here is derived from an EMBL/GenBank/DDBJ whole genome shotgun (WGS) entry which is preliminary data.</text>
</comment>
<keyword evidence="3" id="KW-1185">Reference proteome</keyword>
<protein>
    <submittedName>
        <fullName evidence="2">Uncharacterized protein</fullName>
    </submittedName>
</protein>
<evidence type="ECO:0000313" key="3">
    <source>
        <dbReference type="Proteomes" id="UP000692954"/>
    </source>
</evidence>
<name>A0A8S1N8Z8_9CILI</name>
<reference evidence="2" key="1">
    <citation type="submission" date="2021-01" db="EMBL/GenBank/DDBJ databases">
        <authorList>
            <consortium name="Genoscope - CEA"/>
            <person name="William W."/>
        </authorList>
    </citation>
    <scope>NUCLEOTIDE SEQUENCE</scope>
</reference>
<proteinExistence type="predicted"/>
<dbReference type="Proteomes" id="UP000692954">
    <property type="component" value="Unassembled WGS sequence"/>
</dbReference>
<dbReference type="AlphaFoldDB" id="A0A8S1N8Z8"/>
<dbReference type="EMBL" id="CAJJDN010000049">
    <property type="protein sequence ID" value="CAD8086003.1"/>
    <property type="molecule type" value="Genomic_DNA"/>
</dbReference>